<dbReference type="AlphaFoldDB" id="A0A318HRB4"/>
<sequence length="303" mass="34889">MQLPYNDFGNWMRQQFPYKVQKLSVNAGFTCPTRDGHTGFGGCTYCNNRSFNPAYCEPQEQVSKQLDAGKKFFARKYPNMKYLAYFQAYTSTYDTVDRLKAMYEEALMVEDVVGLVIGTRPDCMPDALLNYLEELNKHTFLIVEYGVESANNNTLERVKRGHTFECSRDTLERTHQRGIKTGAHVIIGLPGEDAKESIRQASIMSSLPIDILKIHQMQIIRGTLLAKTYLEQPFHLYTVDEYLDVICEYVKRLRKDLVLERFVSQSPEGLLIAPKWGLKNYEFTNLLVSKMEKEKITQGIMSL</sequence>
<dbReference type="SFLD" id="SFLDS00029">
    <property type="entry name" value="Radical_SAM"/>
    <property type="match status" value="1"/>
</dbReference>
<evidence type="ECO:0000259" key="7">
    <source>
        <dbReference type="PROSITE" id="PS51918"/>
    </source>
</evidence>
<reference evidence="8 9" key="1">
    <citation type="submission" date="2018-05" db="EMBL/GenBank/DDBJ databases">
        <title>Genomic Encyclopedia of Type Strains, Phase I: the one thousand microbial genomes (KMG-I) project.</title>
        <authorList>
            <person name="Kyrpides N."/>
        </authorList>
    </citation>
    <scope>NUCLEOTIDE SEQUENCE [LARGE SCALE GENOMIC DNA]</scope>
    <source>
        <strain evidence="8 9">DSM 15611</strain>
    </source>
</reference>
<gene>
    <name evidence="8" type="ORF">EJ73_02030</name>
</gene>
<evidence type="ECO:0000313" key="8">
    <source>
        <dbReference type="EMBL" id="PXX20949.1"/>
    </source>
</evidence>
<dbReference type="InterPro" id="IPR023404">
    <property type="entry name" value="rSAM_horseshoe"/>
</dbReference>
<keyword evidence="3" id="KW-0949">S-adenosyl-L-methionine</keyword>
<evidence type="ECO:0000256" key="2">
    <source>
        <dbReference type="ARBA" id="ARBA00022485"/>
    </source>
</evidence>
<keyword evidence="9" id="KW-1185">Reference proteome</keyword>
<dbReference type="GO" id="GO:0046872">
    <property type="term" value="F:metal ion binding"/>
    <property type="evidence" value="ECO:0007669"/>
    <property type="project" value="UniProtKB-KW"/>
</dbReference>
<evidence type="ECO:0000313" key="9">
    <source>
        <dbReference type="Proteomes" id="UP000248314"/>
    </source>
</evidence>
<dbReference type="GO" id="GO:0003824">
    <property type="term" value="F:catalytic activity"/>
    <property type="evidence" value="ECO:0007669"/>
    <property type="project" value="InterPro"/>
</dbReference>
<dbReference type="InterPro" id="IPR005911">
    <property type="entry name" value="YhcC-like"/>
</dbReference>
<dbReference type="SUPFAM" id="SSF102114">
    <property type="entry name" value="Radical SAM enzymes"/>
    <property type="match status" value="1"/>
</dbReference>
<dbReference type="InterPro" id="IPR058240">
    <property type="entry name" value="rSAM_sf"/>
</dbReference>
<organism evidence="8 9">
    <name type="scientific">Hoylesella shahii DSM 15611 = JCM 12083</name>
    <dbReference type="NCBI Taxonomy" id="1122991"/>
    <lineage>
        <taxon>Bacteria</taxon>
        <taxon>Pseudomonadati</taxon>
        <taxon>Bacteroidota</taxon>
        <taxon>Bacteroidia</taxon>
        <taxon>Bacteroidales</taxon>
        <taxon>Prevotellaceae</taxon>
        <taxon>Hoylesella</taxon>
    </lineage>
</organism>
<feature type="domain" description="Radical SAM core" evidence="7">
    <location>
        <begin position="15"/>
        <end position="256"/>
    </location>
</feature>
<dbReference type="SFLD" id="SFLDG01091">
    <property type="entry name" value="uncharacterized_CHP01210-like"/>
    <property type="match status" value="1"/>
</dbReference>
<dbReference type="Pfam" id="PF04055">
    <property type="entry name" value="Radical_SAM"/>
    <property type="match status" value="1"/>
</dbReference>
<dbReference type="SMART" id="SM00729">
    <property type="entry name" value="Elp3"/>
    <property type="match status" value="1"/>
</dbReference>
<evidence type="ECO:0000256" key="5">
    <source>
        <dbReference type="ARBA" id="ARBA00023004"/>
    </source>
</evidence>
<dbReference type="PANTHER" id="PTHR11135:SF1">
    <property type="entry name" value="PROTEIN YHCC"/>
    <property type="match status" value="1"/>
</dbReference>
<dbReference type="PANTHER" id="PTHR11135">
    <property type="entry name" value="HISTONE ACETYLTRANSFERASE-RELATED"/>
    <property type="match status" value="1"/>
</dbReference>
<evidence type="ECO:0000256" key="3">
    <source>
        <dbReference type="ARBA" id="ARBA00022691"/>
    </source>
</evidence>
<proteinExistence type="predicted"/>
<dbReference type="RefSeq" id="WP_025816564.1">
    <property type="nucleotide sequence ID" value="NZ_BAIZ01000026.1"/>
</dbReference>
<dbReference type="EMBL" id="QJJX01000026">
    <property type="protein sequence ID" value="PXX20949.1"/>
    <property type="molecule type" value="Genomic_DNA"/>
</dbReference>
<accession>A0A318HRB4</accession>
<name>A0A318HRB4_9BACT</name>
<dbReference type="InterPro" id="IPR039661">
    <property type="entry name" value="ELP3"/>
</dbReference>
<keyword evidence="2" id="KW-0004">4Fe-4S</keyword>
<dbReference type="NCBIfam" id="TIGR01212">
    <property type="entry name" value="TIGR01212 family radical SAM protein"/>
    <property type="match status" value="1"/>
</dbReference>
<keyword evidence="5" id="KW-0408">Iron</keyword>
<dbReference type="Proteomes" id="UP000248314">
    <property type="component" value="Unassembled WGS sequence"/>
</dbReference>
<evidence type="ECO:0000256" key="4">
    <source>
        <dbReference type="ARBA" id="ARBA00022723"/>
    </source>
</evidence>
<dbReference type="PROSITE" id="PS51918">
    <property type="entry name" value="RADICAL_SAM"/>
    <property type="match status" value="1"/>
</dbReference>
<keyword evidence="4" id="KW-0479">Metal-binding</keyword>
<dbReference type="CDD" id="cd01335">
    <property type="entry name" value="Radical_SAM"/>
    <property type="match status" value="1"/>
</dbReference>
<evidence type="ECO:0000256" key="6">
    <source>
        <dbReference type="ARBA" id="ARBA00023014"/>
    </source>
</evidence>
<comment type="caution">
    <text evidence="8">The sequence shown here is derived from an EMBL/GenBank/DDBJ whole genome shotgun (WGS) entry which is preliminary data.</text>
</comment>
<protein>
    <recommendedName>
        <fullName evidence="7">Radical SAM core domain-containing protein</fullName>
    </recommendedName>
</protein>
<dbReference type="Gene3D" id="3.80.30.20">
    <property type="entry name" value="tm_1862 like domain"/>
    <property type="match status" value="1"/>
</dbReference>
<dbReference type="InterPro" id="IPR007197">
    <property type="entry name" value="rSAM"/>
</dbReference>
<dbReference type="GO" id="GO:0051539">
    <property type="term" value="F:4 iron, 4 sulfur cluster binding"/>
    <property type="evidence" value="ECO:0007669"/>
    <property type="project" value="UniProtKB-KW"/>
</dbReference>
<dbReference type="InterPro" id="IPR006638">
    <property type="entry name" value="Elp3/MiaA/NifB-like_rSAM"/>
</dbReference>
<dbReference type="OrthoDB" id="9801689at2"/>
<evidence type="ECO:0000256" key="1">
    <source>
        <dbReference type="ARBA" id="ARBA00001966"/>
    </source>
</evidence>
<dbReference type="Pfam" id="PF16199">
    <property type="entry name" value="Radical_SAM_C"/>
    <property type="match status" value="1"/>
</dbReference>
<dbReference type="SFLD" id="SFLDG01086">
    <property type="entry name" value="elongater_protein-like"/>
    <property type="match status" value="1"/>
</dbReference>
<dbReference type="InterPro" id="IPR032432">
    <property type="entry name" value="Radical_SAM_C"/>
</dbReference>
<comment type="cofactor">
    <cofactor evidence="1">
        <name>[4Fe-4S] cluster</name>
        <dbReference type="ChEBI" id="CHEBI:49883"/>
    </cofactor>
</comment>
<keyword evidence="6" id="KW-0411">Iron-sulfur</keyword>